<organism evidence="2 3">
    <name type="scientific">Aspergillus pseudoustus</name>
    <dbReference type="NCBI Taxonomy" id="1810923"/>
    <lineage>
        <taxon>Eukaryota</taxon>
        <taxon>Fungi</taxon>
        <taxon>Dikarya</taxon>
        <taxon>Ascomycota</taxon>
        <taxon>Pezizomycotina</taxon>
        <taxon>Eurotiomycetes</taxon>
        <taxon>Eurotiomycetidae</taxon>
        <taxon>Eurotiales</taxon>
        <taxon>Aspergillaceae</taxon>
        <taxon>Aspergillus</taxon>
        <taxon>Aspergillus subgen. Nidulantes</taxon>
    </lineage>
</organism>
<reference evidence="2 3" key="1">
    <citation type="submission" date="2024-07" db="EMBL/GenBank/DDBJ databases">
        <title>Section-level genome sequencing and comparative genomics of Aspergillus sections Usti and Cavernicolus.</title>
        <authorList>
            <consortium name="Lawrence Berkeley National Laboratory"/>
            <person name="Nybo J.L."/>
            <person name="Vesth T.C."/>
            <person name="Theobald S."/>
            <person name="Frisvad J.C."/>
            <person name="Larsen T.O."/>
            <person name="Kjaerboelling I."/>
            <person name="Rothschild-Mancinelli K."/>
            <person name="Lyhne E.K."/>
            <person name="Kogle M.E."/>
            <person name="Barry K."/>
            <person name="Clum A."/>
            <person name="Na H."/>
            <person name="Ledsgaard L."/>
            <person name="Lin J."/>
            <person name="Lipzen A."/>
            <person name="Kuo A."/>
            <person name="Riley R."/>
            <person name="Mondo S."/>
            <person name="Labutti K."/>
            <person name="Haridas S."/>
            <person name="Pangalinan J."/>
            <person name="Salamov A.A."/>
            <person name="Simmons B.A."/>
            <person name="Magnuson J.K."/>
            <person name="Chen J."/>
            <person name="Drula E."/>
            <person name="Henrissat B."/>
            <person name="Wiebenga A."/>
            <person name="Lubbers R.J."/>
            <person name="Gomes A.C."/>
            <person name="Makela M.R."/>
            <person name="Stajich J."/>
            <person name="Grigoriev I.V."/>
            <person name="Mortensen U.H."/>
            <person name="De Vries R.P."/>
            <person name="Baker S.E."/>
            <person name="Andersen M.R."/>
        </authorList>
    </citation>
    <scope>NUCLEOTIDE SEQUENCE [LARGE SCALE GENOMIC DNA]</scope>
    <source>
        <strain evidence="2 3">CBS 123904</strain>
    </source>
</reference>
<evidence type="ECO:0000313" key="2">
    <source>
        <dbReference type="EMBL" id="KAL2856000.1"/>
    </source>
</evidence>
<name>A0ABR4KUQ9_9EURO</name>
<protein>
    <submittedName>
        <fullName evidence="2">Uncharacterized protein</fullName>
    </submittedName>
</protein>
<keyword evidence="1" id="KW-0812">Transmembrane</keyword>
<feature type="transmembrane region" description="Helical" evidence="1">
    <location>
        <begin position="35"/>
        <end position="55"/>
    </location>
</feature>
<dbReference type="Proteomes" id="UP001610446">
    <property type="component" value="Unassembled WGS sequence"/>
</dbReference>
<keyword evidence="3" id="KW-1185">Reference proteome</keyword>
<proteinExistence type="predicted"/>
<gene>
    <name evidence="2" type="ORF">BJY01DRAFT_203634</name>
</gene>
<comment type="caution">
    <text evidence="2">The sequence shown here is derived from an EMBL/GenBank/DDBJ whole genome shotgun (WGS) entry which is preliminary data.</text>
</comment>
<accession>A0ABR4KUQ9</accession>
<sequence length="91" mass="10594">MSFPISPLFTWLSLVSSTAVMLVGLIRLSYRFSRGLMISICFLFWTFVSIVSLNAPHEYEDLSLSTRPRWELTFSVANSETFSYFRRDILQ</sequence>
<keyword evidence="1" id="KW-0472">Membrane</keyword>
<feature type="transmembrane region" description="Helical" evidence="1">
    <location>
        <begin position="6"/>
        <end position="28"/>
    </location>
</feature>
<keyword evidence="1" id="KW-1133">Transmembrane helix</keyword>
<evidence type="ECO:0000256" key="1">
    <source>
        <dbReference type="SAM" id="Phobius"/>
    </source>
</evidence>
<evidence type="ECO:0000313" key="3">
    <source>
        <dbReference type="Proteomes" id="UP001610446"/>
    </source>
</evidence>
<dbReference type="EMBL" id="JBFXLU010000008">
    <property type="protein sequence ID" value="KAL2856000.1"/>
    <property type="molecule type" value="Genomic_DNA"/>
</dbReference>